<dbReference type="OrthoDB" id="9157196at2"/>
<dbReference type="EMBL" id="CP000267">
    <property type="protein sequence ID" value="ABD71816.1"/>
    <property type="molecule type" value="Genomic_DNA"/>
</dbReference>
<reference evidence="3" key="1">
    <citation type="submission" date="2006-02" db="EMBL/GenBank/DDBJ databases">
        <title>Complete sequence of chromosome of Rhodoferax ferrireducens DSM 15236.</title>
        <authorList>
            <person name="Copeland A."/>
            <person name="Lucas S."/>
            <person name="Lapidus A."/>
            <person name="Barry K."/>
            <person name="Detter J.C."/>
            <person name="Glavina del Rio T."/>
            <person name="Hammon N."/>
            <person name="Israni S."/>
            <person name="Pitluck S."/>
            <person name="Brettin T."/>
            <person name="Bruce D."/>
            <person name="Han C."/>
            <person name="Tapia R."/>
            <person name="Gilna P."/>
            <person name="Kiss H."/>
            <person name="Schmutz J."/>
            <person name="Larimer F."/>
            <person name="Land M."/>
            <person name="Kyrpides N."/>
            <person name="Ivanova N."/>
            <person name="Richardson P."/>
        </authorList>
    </citation>
    <scope>NUCLEOTIDE SEQUENCE [LARGE SCALE GENOMIC DNA]</scope>
    <source>
        <strain evidence="3">ATCC BAA-621 / DSM 15236 / T118</strain>
    </source>
</reference>
<keyword evidence="3" id="KW-1185">Reference proteome</keyword>
<keyword evidence="1" id="KW-0460">Magnesium</keyword>
<dbReference type="InterPro" id="IPR029014">
    <property type="entry name" value="NiFe-Hase_large"/>
</dbReference>
<dbReference type="Proteomes" id="UP000008332">
    <property type="component" value="Chromosome"/>
</dbReference>
<dbReference type="InterPro" id="IPR001501">
    <property type="entry name" value="Ni-dep_hyd_lsu"/>
</dbReference>
<proteinExistence type="predicted"/>
<dbReference type="PANTHER" id="PTHR42958:SF4">
    <property type="entry name" value="HYDROGENASE EXPRESSION_FORMATION PROTEIN HUPK"/>
    <property type="match status" value="1"/>
</dbReference>
<keyword evidence="1" id="KW-0479">Metal-binding</keyword>
<keyword evidence="1" id="KW-0408">Iron</keyword>
<evidence type="ECO:0000313" key="2">
    <source>
        <dbReference type="EMBL" id="ABD71816.1"/>
    </source>
</evidence>
<dbReference type="Gene3D" id="1.10.645.10">
    <property type="entry name" value="Cytochrome-c3 Hydrogenase, chain B"/>
    <property type="match status" value="1"/>
</dbReference>
<comment type="cofactor">
    <cofactor evidence="1">
        <name>Ni(2+)</name>
        <dbReference type="ChEBI" id="CHEBI:49786"/>
    </cofactor>
</comment>
<keyword evidence="1" id="KW-0533">Nickel</keyword>
<dbReference type="RefSeq" id="WP_011466378.1">
    <property type="nucleotide sequence ID" value="NC_007908.1"/>
</dbReference>
<gene>
    <name evidence="2" type="ordered locus">Rfer_4118</name>
</gene>
<feature type="binding site" evidence="1">
    <location>
        <position position="386"/>
    </location>
    <ligand>
        <name>Fe cation</name>
        <dbReference type="ChEBI" id="CHEBI:24875"/>
    </ligand>
</feature>
<dbReference type="Pfam" id="PF00374">
    <property type="entry name" value="NiFeSe_Hases"/>
    <property type="match status" value="1"/>
</dbReference>
<organism evidence="2 3">
    <name type="scientific">Albidiferax ferrireducens (strain ATCC BAA-621 / DSM 15236 / T118)</name>
    <name type="common">Rhodoferax ferrireducens</name>
    <dbReference type="NCBI Taxonomy" id="338969"/>
    <lineage>
        <taxon>Bacteria</taxon>
        <taxon>Pseudomonadati</taxon>
        <taxon>Pseudomonadota</taxon>
        <taxon>Betaproteobacteria</taxon>
        <taxon>Burkholderiales</taxon>
        <taxon>Comamonadaceae</taxon>
        <taxon>Rhodoferax</taxon>
    </lineage>
</organism>
<comment type="cofactor">
    <cofactor evidence="1">
        <name>Fe cation</name>
        <dbReference type="ChEBI" id="CHEBI:24875"/>
    </cofactor>
</comment>
<dbReference type="AlphaFoldDB" id="Q21QY7"/>
<dbReference type="GO" id="GO:0016151">
    <property type="term" value="F:nickel cation binding"/>
    <property type="evidence" value="ECO:0007669"/>
    <property type="project" value="InterPro"/>
</dbReference>
<dbReference type="STRING" id="338969.Rfer_4118"/>
<sequence length="391" mass="42123">MTAPAPATATAAPWDTLNGQYQLCPGTPRSIVGQRPVLGAGRLGRLLRGQRGEQVGRTLSSVFTLCAHAHRGTAELALAVAQGEAGAAPPSPPPLLLWVETARDHLRSIALDWPQRLPSLSADRPALEWLRDCPLPLATATRLDAAAAGAALDALRLWLEQRVFQQSASSWLSAHRDPDALAHWCHAQAARLPPAHCLASWQPMAHALRPEMRGLNVLDEDAALQRAQLRQLAQTLVDQPDFAQQPTWLGQCFENGPWTRLRHRQTQTATPHSAWTRLSTRWLELIEIAAASAPTQSLGRVALLATGAMKLGPGQALAWCEMARGLLLHWVQLDAQGAVQDYQVVAPTEWNFHPDGALARAVAALPAGDTLGASTLAAAFDPCVLCTIKQV</sequence>
<evidence type="ECO:0000313" key="3">
    <source>
        <dbReference type="Proteomes" id="UP000008332"/>
    </source>
</evidence>
<feature type="binding site" evidence="1">
    <location>
        <position position="383"/>
    </location>
    <ligand>
        <name>Ni(2+)</name>
        <dbReference type="ChEBI" id="CHEBI:49786"/>
    </ligand>
</feature>
<name>Q21QY7_ALBFT</name>
<evidence type="ECO:0000256" key="1">
    <source>
        <dbReference type="PIRSR" id="PIRSR601501-1"/>
    </source>
</evidence>
<feature type="binding site" evidence="1">
    <location>
        <position position="344"/>
    </location>
    <ligand>
        <name>Mg(2+)</name>
        <dbReference type="ChEBI" id="CHEBI:18420"/>
    </ligand>
</feature>
<dbReference type="InterPro" id="IPR050867">
    <property type="entry name" value="NiFe/NiFeSe_hydrgnase_LSU"/>
</dbReference>
<dbReference type="SUPFAM" id="SSF56762">
    <property type="entry name" value="HydB/Nqo4-like"/>
    <property type="match status" value="1"/>
</dbReference>
<dbReference type="PANTHER" id="PTHR42958">
    <property type="entry name" value="HYDROGENASE-2 LARGE CHAIN"/>
    <property type="match status" value="1"/>
</dbReference>
<dbReference type="KEGG" id="rfr:Rfer_4118"/>
<dbReference type="HOGENOM" id="CLU_054514_0_0_4"/>
<protein>
    <submittedName>
        <fullName evidence="2">Putative hydrogenase expression/formation protein HupK</fullName>
    </submittedName>
</protein>
<dbReference type="eggNOG" id="COG0374">
    <property type="taxonomic scope" value="Bacteria"/>
</dbReference>
<accession>Q21QY7</accession>